<reference evidence="1" key="2">
    <citation type="submission" date="2020-07" db="EMBL/GenBank/DDBJ databases">
        <authorList>
            <person name="Vera ALvarez R."/>
            <person name="Arias-Moreno D.M."/>
            <person name="Jimenez-Jacinto V."/>
            <person name="Jimenez-Bremont J.F."/>
            <person name="Swaminathan K."/>
            <person name="Moose S.P."/>
            <person name="Guerrero-Gonzalez M.L."/>
            <person name="Marino-Ramirez L."/>
            <person name="Landsman D."/>
            <person name="Rodriguez-Kessler M."/>
            <person name="Delgado-Sanchez P."/>
        </authorList>
    </citation>
    <scope>NUCLEOTIDE SEQUENCE</scope>
    <source>
        <tissue evidence="1">Cladode</tissue>
    </source>
</reference>
<evidence type="ECO:0000313" key="1">
    <source>
        <dbReference type="EMBL" id="MBA4634722.1"/>
    </source>
</evidence>
<protein>
    <submittedName>
        <fullName evidence="1">Uncharacterized protein</fullName>
    </submittedName>
</protein>
<accession>A0A7C9D6I7</accession>
<dbReference type="Pfam" id="PF14009">
    <property type="entry name" value="PADRE"/>
    <property type="match status" value="1"/>
</dbReference>
<organism evidence="1">
    <name type="scientific">Opuntia streptacantha</name>
    <name type="common">Prickly pear cactus</name>
    <name type="synonym">Opuntia cardona</name>
    <dbReference type="NCBI Taxonomy" id="393608"/>
    <lineage>
        <taxon>Eukaryota</taxon>
        <taxon>Viridiplantae</taxon>
        <taxon>Streptophyta</taxon>
        <taxon>Embryophyta</taxon>
        <taxon>Tracheophyta</taxon>
        <taxon>Spermatophyta</taxon>
        <taxon>Magnoliopsida</taxon>
        <taxon>eudicotyledons</taxon>
        <taxon>Gunneridae</taxon>
        <taxon>Pentapetalae</taxon>
        <taxon>Caryophyllales</taxon>
        <taxon>Cactineae</taxon>
        <taxon>Cactaceae</taxon>
        <taxon>Opuntioideae</taxon>
        <taxon>Opuntia</taxon>
    </lineage>
</organism>
<dbReference type="InterPro" id="IPR025322">
    <property type="entry name" value="PADRE_dom"/>
</dbReference>
<proteinExistence type="predicted"/>
<sequence length="219" mass="24618">MGNQTSQLAATGKVILLDGSIQEFDKPITVAELMLEYPQQMVVELKHGGQSKPVPLPADKALELDKFYLMVPLRRGKPAHLSAQEAHNILRRATEVLRSKTLVSPSSKSLPFFARICPTTSQDAYSNFAVLPKREIHVVSKERQMEVYNSNEVDEGLLEDHVVDERPDYLSRQLSSRGWKPKLDTIEEKKDEMMREGPKVVVLAGKAARRIESKGLVWG</sequence>
<dbReference type="PANTHER" id="PTHR33052">
    <property type="entry name" value="DUF4228 DOMAIN PROTEIN-RELATED"/>
    <property type="match status" value="1"/>
</dbReference>
<dbReference type="EMBL" id="GISG01092210">
    <property type="protein sequence ID" value="MBA4634722.1"/>
    <property type="molecule type" value="Transcribed_RNA"/>
</dbReference>
<dbReference type="AlphaFoldDB" id="A0A7C9D6I7"/>
<name>A0A7C9D6I7_OPUST</name>
<reference evidence="1" key="1">
    <citation type="journal article" date="2013" name="J. Plant Res.">
        <title>Effect of fungi and light on seed germination of three Opuntia species from semiarid lands of central Mexico.</title>
        <authorList>
            <person name="Delgado-Sanchez P."/>
            <person name="Jimenez-Bremont J.F."/>
            <person name="Guerrero-Gonzalez Mde L."/>
            <person name="Flores J."/>
        </authorList>
    </citation>
    <scope>NUCLEOTIDE SEQUENCE</scope>
    <source>
        <tissue evidence="1">Cladode</tissue>
    </source>
</reference>